<dbReference type="STRING" id="1464123.SAMN05444126_10253"/>
<accession>A0A1H9PW55</accession>
<evidence type="ECO:0000256" key="5">
    <source>
        <dbReference type="ARBA" id="ARBA00023054"/>
    </source>
</evidence>
<feature type="coiled-coil region" evidence="7">
    <location>
        <begin position="36"/>
        <end position="63"/>
    </location>
</feature>
<dbReference type="GO" id="GO:0005737">
    <property type="term" value="C:cytoplasm"/>
    <property type="evidence" value="ECO:0007669"/>
    <property type="project" value="UniProtKB-SubCell"/>
</dbReference>
<comment type="caution">
    <text evidence="9">The sequence shown here is derived from an EMBL/GenBank/DDBJ whole genome shotgun (WGS) entry which is preliminary data.</text>
</comment>
<dbReference type="InterPro" id="IPR007793">
    <property type="entry name" value="DivIVA_fam"/>
</dbReference>
<keyword evidence="10" id="KW-1185">Reference proteome</keyword>
<dbReference type="Proteomes" id="UP000199318">
    <property type="component" value="Unassembled WGS sequence"/>
</dbReference>
<keyword evidence="5 7" id="KW-0175">Coiled coil</keyword>
<evidence type="ECO:0000256" key="2">
    <source>
        <dbReference type="ARBA" id="ARBA00009008"/>
    </source>
</evidence>
<dbReference type="PANTHER" id="PTHR35794:SF2">
    <property type="entry name" value="CELL DIVISION PROTEIN DIVIVA"/>
    <property type="match status" value="1"/>
</dbReference>
<reference evidence="10" key="1">
    <citation type="submission" date="2016-10" db="EMBL/GenBank/DDBJ databases">
        <authorList>
            <person name="de Groot N.N."/>
        </authorList>
    </citation>
    <scope>NUCLEOTIDE SEQUENCE [LARGE SCALE GENOMIC DNA]</scope>
    <source>
        <strain evidence="10">10nlg</strain>
    </source>
</reference>
<sequence length="177" mass="20555">MALTPLDIHNKEFTRGFRGYDEDEVNEFLDQIIKDYEMVIREKKELGDKVNELEDKLSHFSNIETTLNKSILVAQETAEEVKRNADKESKLIIKEAEKNADRIVNDALAKSRKIALEIEELKKQSSVYRTRFKMLLEAQLEMLNDDDWEALESDMARQQEDAENFETAGFETDDTSS</sequence>
<dbReference type="PANTHER" id="PTHR35794">
    <property type="entry name" value="CELL DIVISION PROTEIN DIVIVA"/>
    <property type="match status" value="1"/>
</dbReference>
<dbReference type="AlphaFoldDB" id="A0A1H9PW55"/>
<evidence type="ECO:0000256" key="8">
    <source>
        <dbReference type="SAM" id="MobiDB-lite"/>
    </source>
</evidence>
<protein>
    <submittedName>
        <fullName evidence="9">Cell division initiation protein</fullName>
    </submittedName>
</protein>
<name>A0A1H9PW55_9BACI</name>
<comment type="similarity">
    <text evidence="2">Belongs to the DivIVA family.</text>
</comment>
<dbReference type="RefSeq" id="WP_093071731.1">
    <property type="nucleotide sequence ID" value="NZ_BJVE01000015.1"/>
</dbReference>
<dbReference type="EMBL" id="FOGV01000002">
    <property type="protein sequence ID" value="SER52380.1"/>
    <property type="molecule type" value="Genomic_DNA"/>
</dbReference>
<dbReference type="NCBIfam" id="TIGR03544">
    <property type="entry name" value="DivI1A_domain"/>
    <property type="match status" value="1"/>
</dbReference>
<gene>
    <name evidence="9" type="ORF">SAMN05444126_10253</name>
</gene>
<comment type="subcellular location">
    <subcellularLocation>
        <location evidence="1">Cytoplasm</location>
    </subcellularLocation>
</comment>
<evidence type="ECO:0000313" key="9">
    <source>
        <dbReference type="EMBL" id="SER52380.1"/>
    </source>
</evidence>
<dbReference type="OrthoDB" id="9815492at2"/>
<feature type="region of interest" description="Disordered" evidence="8">
    <location>
        <begin position="155"/>
        <end position="177"/>
    </location>
</feature>
<proteinExistence type="inferred from homology"/>
<organism evidence="9 10">
    <name type="scientific">Salisediminibacterium halotolerans</name>
    <dbReference type="NCBI Taxonomy" id="517425"/>
    <lineage>
        <taxon>Bacteria</taxon>
        <taxon>Bacillati</taxon>
        <taxon>Bacillota</taxon>
        <taxon>Bacilli</taxon>
        <taxon>Bacillales</taxon>
        <taxon>Bacillaceae</taxon>
        <taxon>Salisediminibacterium</taxon>
    </lineage>
</organism>
<evidence type="ECO:0000256" key="6">
    <source>
        <dbReference type="ARBA" id="ARBA00023306"/>
    </source>
</evidence>
<evidence type="ECO:0000256" key="4">
    <source>
        <dbReference type="ARBA" id="ARBA00022618"/>
    </source>
</evidence>
<keyword evidence="6" id="KW-0131">Cell cycle</keyword>
<evidence type="ECO:0000313" key="10">
    <source>
        <dbReference type="Proteomes" id="UP000199318"/>
    </source>
</evidence>
<dbReference type="InterPro" id="IPR019933">
    <property type="entry name" value="DivIVA_domain"/>
</dbReference>
<dbReference type="Pfam" id="PF05103">
    <property type="entry name" value="DivIVA"/>
    <property type="match status" value="1"/>
</dbReference>
<dbReference type="Gene3D" id="6.10.250.660">
    <property type="match status" value="1"/>
</dbReference>
<evidence type="ECO:0000256" key="7">
    <source>
        <dbReference type="SAM" id="Coils"/>
    </source>
</evidence>
<keyword evidence="4 9" id="KW-0132">Cell division</keyword>
<dbReference type="GO" id="GO:0051301">
    <property type="term" value="P:cell division"/>
    <property type="evidence" value="ECO:0007669"/>
    <property type="project" value="UniProtKB-KW"/>
</dbReference>
<evidence type="ECO:0000256" key="1">
    <source>
        <dbReference type="ARBA" id="ARBA00004496"/>
    </source>
</evidence>
<keyword evidence="3" id="KW-0963">Cytoplasm</keyword>
<evidence type="ECO:0000256" key="3">
    <source>
        <dbReference type="ARBA" id="ARBA00022490"/>
    </source>
</evidence>